<accession>A0A9P6GDG7</accession>
<comment type="caution">
    <text evidence="1">The sequence shown here is derived from an EMBL/GenBank/DDBJ whole genome shotgun (WGS) entry which is preliminary data.</text>
</comment>
<dbReference type="AlphaFoldDB" id="A0A9P6GDG7"/>
<evidence type="ECO:0000313" key="1">
    <source>
        <dbReference type="EMBL" id="KAF9733656.1"/>
    </source>
</evidence>
<sequence>MQSAPRGILSPERRASGLRRGDGQVLAVVALAPAFVAPKEFSLPFDSARSRDHWLTEFSMSDDVQLDHLAPKKGDGRWLGPISRGFRPCSRQRRRVPIRYNRFDGAALWDRKLTNPSSPTLCNLDGASSLQVPAR</sequence>
<dbReference type="EMBL" id="WJXW01000008">
    <property type="protein sequence ID" value="KAF9733656.1"/>
    <property type="molecule type" value="Genomic_DNA"/>
</dbReference>
<keyword evidence="2" id="KW-1185">Reference proteome</keyword>
<dbReference type="Proteomes" id="UP000756921">
    <property type="component" value="Unassembled WGS sequence"/>
</dbReference>
<protein>
    <submittedName>
        <fullName evidence="1">Uncharacterized protein</fullName>
    </submittedName>
</protein>
<proteinExistence type="predicted"/>
<gene>
    <name evidence="1" type="ORF">PMIN01_07999</name>
</gene>
<organism evidence="1 2">
    <name type="scientific">Paraphaeosphaeria minitans</name>
    <dbReference type="NCBI Taxonomy" id="565426"/>
    <lineage>
        <taxon>Eukaryota</taxon>
        <taxon>Fungi</taxon>
        <taxon>Dikarya</taxon>
        <taxon>Ascomycota</taxon>
        <taxon>Pezizomycotina</taxon>
        <taxon>Dothideomycetes</taxon>
        <taxon>Pleosporomycetidae</taxon>
        <taxon>Pleosporales</taxon>
        <taxon>Massarineae</taxon>
        <taxon>Didymosphaeriaceae</taxon>
        <taxon>Paraphaeosphaeria</taxon>
    </lineage>
</organism>
<name>A0A9P6GDG7_9PLEO</name>
<reference evidence="1" key="1">
    <citation type="journal article" date="2020" name="Mol. Plant Microbe Interact.">
        <title>Genome Sequence of the Biocontrol Agent Coniothyrium minitans strain Conio (IMI 134523).</title>
        <authorList>
            <person name="Patel D."/>
            <person name="Shittu T.A."/>
            <person name="Baroncelli R."/>
            <person name="Muthumeenakshi S."/>
            <person name="Osborne T.H."/>
            <person name="Janganan T.K."/>
            <person name="Sreenivasaprasad S."/>
        </authorList>
    </citation>
    <scope>NUCLEOTIDE SEQUENCE</scope>
    <source>
        <strain evidence="1">Conio</strain>
    </source>
</reference>
<evidence type="ECO:0000313" key="2">
    <source>
        <dbReference type="Proteomes" id="UP000756921"/>
    </source>
</evidence>